<dbReference type="GO" id="GO:0016987">
    <property type="term" value="F:sigma factor activity"/>
    <property type="evidence" value="ECO:0007669"/>
    <property type="project" value="UniProtKB-KW"/>
</dbReference>
<dbReference type="InterPro" id="IPR014284">
    <property type="entry name" value="RNA_pol_sigma-70_dom"/>
</dbReference>
<comment type="similarity">
    <text evidence="1 6">Belongs to the sigma-70 factor family. ECF subfamily.</text>
</comment>
<evidence type="ECO:0000259" key="8">
    <source>
        <dbReference type="Pfam" id="PF08281"/>
    </source>
</evidence>
<feature type="domain" description="RNA polymerase sigma-70 region 2" evidence="7">
    <location>
        <begin position="20"/>
        <end position="87"/>
    </location>
</feature>
<keyword evidence="3 6" id="KW-0731">Sigma factor</keyword>
<dbReference type="EMBL" id="BMJW01000002">
    <property type="protein sequence ID" value="GGG98643.1"/>
    <property type="molecule type" value="Genomic_DNA"/>
</dbReference>
<dbReference type="PANTHER" id="PTHR43133">
    <property type="entry name" value="RNA POLYMERASE ECF-TYPE SIGMA FACTO"/>
    <property type="match status" value="1"/>
</dbReference>
<dbReference type="InterPro" id="IPR000838">
    <property type="entry name" value="RNA_pol_sigma70_ECF_CS"/>
</dbReference>
<reference evidence="9" key="1">
    <citation type="journal article" date="2014" name="Int. J. Syst. Evol. Microbiol.">
        <title>Complete genome sequence of Corynebacterium casei LMG S-19264T (=DSM 44701T), isolated from a smear-ripened cheese.</title>
        <authorList>
            <consortium name="US DOE Joint Genome Institute (JGI-PGF)"/>
            <person name="Walter F."/>
            <person name="Albersmeier A."/>
            <person name="Kalinowski J."/>
            <person name="Ruckert C."/>
        </authorList>
    </citation>
    <scope>NUCLEOTIDE SEQUENCE</scope>
    <source>
        <strain evidence="9">CGMCC 1.15763</strain>
    </source>
</reference>
<dbReference type="GO" id="GO:0006352">
    <property type="term" value="P:DNA-templated transcription initiation"/>
    <property type="evidence" value="ECO:0007669"/>
    <property type="project" value="InterPro"/>
</dbReference>
<dbReference type="SUPFAM" id="SSF88946">
    <property type="entry name" value="Sigma2 domain of RNA polymerase sigma factors"/>
    <property type="match status" value="1"/>
</dbReference>
<sequence>MDDIYIQKVLDGNQDAFRFLIKKYKDLSYSYAISVVKDEYLAQEVLQVSFIRAYTKLSTFKGNSKFSTWLYRIVVNEAFKILNKRKKEILINQEDPINPQLSTDVMNSKSEVDYQRFYINEGLKRLGPKESLALRLFYLEEQNIQEIVEITGWNKTNIKVLLHRGRNNLKNILSAHFTYNQQISQQ</sequence>
<keyword evidence="4 6" id="KW-0238">DNA-binding</keyword>
<keyword evidence="10" id="KW-1185">Reference proteome</keyword>
<dbReference type="PROSITE" id="PS01063">
    <property type="entry name" value="SIGMA70_ECF"/>
    <property type="match status" value="1"/>
</dbReference>
<keyword evidence="9" id="KW-0240">DNA-directed RNA polymerase</keyword>
<dbReference type="Proteomes" id="UP000633278">
    <property type="component" value="Unassembled WGS sequence"/>
</dbReference>
<evidence type="ECO:0000313" key="10">
    <source>
        <dbReference type="Proteomes" id="UP000633278"/>
    </source>
</evidence>
<evidence type="ECO:0000259" key="7">
    <source>
        <dbReference type="Pfam" id="PF04542"/>
    </source>
</evidence>
<dbReference type="InterPro" id="IPR013325">
    <property type="entry name" value="RNA_pol_sigma_r2"/>
</dbReference>
<dbReference type="GO" id="GO:0003677">
    <property type="term" value="F:DNA binding"/>
    <property type="evidence" value="ECO:0007669"/>
    <property type="project" value="UniProtKB-KW"/>
</dbReference>
<evidence type="ECO:0000256" key="3">
    <source>
        <dbReference type="ARBA" id="ARBA00023082"/>
    </source>
</evidence>
<dbReference type="AlphaFoldDB" id="A0A917HZQ1"/>
<dbReference type="SUPFAM" id="SSF88659">
    <property type="entry name" value="Sigma3 and sigma4 domains of RNA polymerase sigma factors"/>
    <property type="match status" value="1"/>
</dbReference>
<dbReference type="GO" id="GO:0000428">
    <property type="term" value="C:DNA-directed RNA polymerase complex"/>
    <property type="evidence" value="ECO:0007669"/>
    <property type="project" value="UniProtKB-KW"/>
</dbReference>
<dbReference type="InterPro" id="IPR036388">
    <property type="entry name" value="WH-like_DNA-bd_sf"/>
</dbReference>
<evidence type="ECO:0000256" key="6">
    <source>
        <dbReference type="RuleBase" id="RU000716"/>
    </source>
</evidence>
<evidence type="ECO:0000256" key="1">
    <source>
        <dbReference type="ARBA" id="ARBA00010641"/>
    </source>
</evidence>
<evidence type="ECO:0000256" key="4">
    <source>
        <dbReference type="ARBA" id="ARBA00023125"/>
    </source>
</evidence>
<evidence type="ECO:0000256" key="5">
    <source>
        <dbReference type="ARBA" id="ARBA00023163"/>
    </source>
</evidence>
<feature type="domain" description="RNA polymerase sigma factor 70 region 4 type 2" evidence="8">
    <location>
        <begin position="121"/>
        <end position="168"/>
    </location>
</feature>
<comment type="caution">
    <text evidence="9">The sequence shown here is derived from an EMBL/GenBank/DDBJ whole genome shotgun (WGS) entry which is preliminary data.</text>
</comment>
<protein>
    <recommendedName>
        <fullName evidence="6">RNA polymerase sigma factor</fullName>
    </recommendedName>
</protein>
<dbReference type="Pfam" id="PF04542">
    <property type="entry name" value="Sigma70_r2"/>
    <property type="match status" value="1"/>
</dbReference>
<evidence type="ECO:0000256" key="2">
    <source>
        <dbReference type="ARBA" id="ARBA00023015"/>
    </source>
</evidence>
<organism evidence="9 10">
    <name type="scientific">Polaribacter pacificus</name>
    <dbReference type="NCBI Taxonomy" id="1775173"/>
    <lineage>
        <taxon>Bacteria</taxon>
        <taxon>Pseudomonadati</taxon>
        <taxon>Bacteroidota</taxon>
        <taxon>Flavobacteriia</taxon>
        <taxon>Flavobacteriales</taxon>
        <taxon>Flavobacteriaceae</taxon>
    </lineage>
</organism>
<dbReference type="RefSeq" id="WP_188598806.1">
    <property type="nucleotide sequence ID" value="NZ_BMJW01000002.1"/>
</dbReference>
<dbReference type="Gene3D" id="1.10.1740.10">
    <property type="match status" value="1"/>
</dbReference>
<reference evidence="9" key="2">
    <citation type="submission" date="2020-09" db="EMBL/GenBank/DDBJ databases">
        <authorList>
            <person name="Sun Q."/>
            <person name="Zhou Y."/>
        </authorList>
    </citation>
    <scope>NUCLEOTIDE SEQUENCE</scope>
    <source>
        <strain evidence="9">CGMCC 1.15763</strain>
    </source>
</reference>
<dbReference type="PANTHER" id="PTHR43133:SF51">
    <property type="entry name" value="RNA POLYMERASE SIGMA FACTOR"/>
    <property type="match status" value="1"/>
</dbReference>
<dbReference type="InterPro" id="IPR013249">
    <property type="entry name" value="RNA_pol_sigma70_r4_t2"/>
</dbReference>
<name>A0A917HZQ1_9FLAO</name>
<dbReference type="Pfam" id="PF08281">
    <property type="entry name" value="Sigma70_r4_2"/>
    <property type="match status" value="1"/>
</dbReference>
<gene>
    <name evidence="9" type="ORF">GCM10011416_16060</name>
</gene>
<evidence type="ECO:0000313" key="9">
    <source>
        <dbReference type="EMBL" id="GGG98643.1"/>
    </source>
</evidence>
<proteinExistence type="inferred from homology"/>
<dbReference type="Gene3D" id="1.10.10.10">
    <property type="entry name" value="Winged helix-like DNA-binding domain superfamily/Winged helix DNA-binding domain"/>
    <property type="match status" value="1"/>
</dbReference>
<dbReference type="InterPro" id="IPR013324">
    <property type="entry name" value="RNA_pol_sigma_r3/r4-like"/>
</dbReference>
<dbReference type="InterPro" id="IPR039425">
    <property type="entry name" value="RNA_pol_sigma-70-like"/>
</dbReference>
<dbReference type="InterPro" id="IPR007627">
    <property type="entry name" value="RNA_pol_sigma70_r2"/>
</dbReference>
<dbReference type="NCBIfam" id="TIGR02937">
    <property type="entry name" value="sigma70-ECF"/>
    <property type="match status" value="1"/>
</dbReference>
<keyword evidence="5 6" id="KW-0804">Transcription</keyword>
<keyword evidence="2 6" id="KW-0805">Transcription regulation</keyword>
<accession>A0A917HZQ1</accession>